<evidence type="ECO:0000256" key="4">
    <source>
        <dbReference type="ARBA" id="ARBA00005344"/>
    </source>
</evidence>
<dbReference type="InterPro" id="IPR033335">
    <property type="entry name" value="JUPITER"/>
</dbReference>
<keyword evidence="7" id="KW-0597">Phosphoprotein</keyword>
<keyword evidence="9" id="KW-0206">Cytoskeleton</keyword>
<keyword evidence="10" id="KW-0539">Nucleus</keyword>
<evidence type="ECO:0000256" key="8">
    <source>
        <dbReference type="ARBA" id="ARBA00022701"/>
    </source>
</evidence>
<dbReference type="PANTHER" id="PTHR34930:SF2">
    <property type="entry name" value="MICROTUBULE-ASSOCIATED PROTEIN JUPITER"/>
    <property type="match status" value="1"/>
</dbReference>
<accession>T1H0U5</accession>
<evidence type="ECO:0000256" key="7">
    <source>
        <dbReference type="ARBA" id="ARBA00022553"/>
    </source>
</evidence>
<comment type="similarity">
    <text evidence="4">Belongs to the MAP Jupiter family.</text>
</comment>
<comment type="function">
    <text evidence="1">Binds to all microtubule populations.</text>
</comment>
<dbReference type="AlphaFoldDB" id="T1H0U5"/>
<dbReference type="GO" id="GO:0005634">
    <property type="term" value="C:nucleus"/>
    <property type="evidence" value="ECO:0007669"/>
    <property type="project" value="UniProtKB-SubCell"/>
</dbReference>
<feature type="compositionally biased region" description="Basic and acidic residues" evidence="11">
    <location>
        <begin position="66"/>
        <end position="100"/>
    </location>
</feature>
<dbReference type="GO" id="GO:0005874">
    <property type="term" value="C:microtubule"/>
    <property type="evidence" value="ECO:0007669"/>
    <property type="project" value="UniProtKB-KW"/>
</dbReference>
<dbReference type="EMBL" id="CAQQ02004814">
    <property type="status" value="NOT_ANNOTATED_CDS"/>
    <property type="molecule type" value="Genomic_DNA"/>
</dbReference>
<dbReference type="PANTHER" id="PTHR34930">
    <property type="entry name" value="GEO05313P1"/>
    <property type="match status" value="1"/>
</dbReference>
<dbReference type="Proteomes" id="UP000015102">
    <property type="component" value="Unassembled WGS sequence"/>
</dbReference>
<proteinExistence type="inferred from homology"/>
<evidence type="ECO:0000256" key="11">
    <source>
        <dbReference type="SAM" id="MobiDB-lite"/>
    </source>
</evidence>
<feature type="compositionally biased region" description="Polar residues" evidence="11">
    <location>
        <begin position="46"/>
        <end position="63"/>
    </location>
</feature>
<feature type="region of interest" description="Disordered" evidence="11">
    <location>
        <begin position="1"/>
        <end position="122"/>
    </location>
</feature>
<evidence type="ECO:0000256" key="5">
    <source>
        <dbReference type="ARBA" id="ARBA00021471"/>
    </source>
</evidence>
<dbReference type="OMA" id="ANQKEEP"/>
<evidence type="ECO:0000256" key="3">
    <source>
        <dbReference type="ARBA" id="ARBA00004186"/>
    </source>
</evidence>
<keyword evidence="6" id="KW-0963">Cytoplasm</keyword>
<dbReference type="GO" id="GO:0005819">
    <property type="term" value="C:spindle"/>
    <property type="evidence" value="ECO:0007669"/>
    <property type="project" value="UniProtKB-SubCell"/>
</dbReference>
<reference evidence="13" key="1">
    <citation type="submission" date="2013-02" db="EMBL/GenBank/DDBJ databases">
        <authorList>
            <person name="Hughes D."/>
        </authorList>
    </citation>
    <scope>NUCLEOTIDE SEQUENCE</scope>
    <source>
        <strain>Durham</strain>
        <strain evidence="13">NC isolate 2 -- Noor lab</strain>
    </source>
</reference>
<evidence type="ECO:0000256" key="10">
    <source>
        <dbReference type="ARBA" id="ARBA00023242"/>
    </source>
</evidence>
<evidence type="ECO:0000256" key="2">
    <source>
        <dbReference type="ARBA" id="ARBA00004123"/>
    </source>
</evidence>
<evidence type="ECO:0000256" key="9">
    <source>
        <dbReference type="ARBA" id="ARBA00023212"/>
    </source>
</evidence>
<keyword evidence="13" id="KW-1185">Reference proteome</keyword>
<reference evidence="12" key="2">
    <citation type="submission" date="2015-06" db="UniProtKB">
        <authorList>
            <consortium name="EnsemblMetazoa"/>
        </authorList>
    </citation>
    <scope>IDENTIFICATION</scope>
</reference>
<organism evidence="12 13">
    <name type="scientific">Megaselia scalaris</name>
    <name type="common">Humpbacked fly</name>
    <name type="synonym">Phora scalaris</name>
    <dbReference type="NCBI Taxonomy" id="36166"/>
    <lineage>
        <taxon>Eukaryota</taxon>
        <taxon>Metazoa</taxon>
        <taxon>Ecdysozoa</taxon>
        <taxon>Arthropoda</taxon>
        <taxon>Hexapoda</taxon>
        <taxon>Insecta</taxon>
        <taxon>Pterygota</taxon>
        <taxon>Neoptera</taxon>
        <taxon>Endopterygota</taxon>
        <taxon>Diptera</taxon>
        <taxon>Brachycera</taxon>
        <taxon>Muscomorpha</taxon>
        <taxon>Platypezoidea</taxon>
        <taxon>Phoridae</taxon>
        <taxon>Megaseliini</taxon>
        <taxon>Megaselia</taxon>
    </lineage>
</organism>
<keyword evidence="8" id="KW-0493">Microtubule</keyword>
<protein>
    <recommendedName>
        <fullName evidence="5">Microtubule-associated protein Jupiter</fullName>
    </recommendedName>
</protein>
<evidence type="ECO:0000256" key="1">
    <source>
        <dbReference type="ARBA" id="ARBA00003805"/>
    </source>
</evidence>
<name>T1H0U5_MEGSC</name>
<evidence type="ECO:0000313" key="12">
    <source>
        <dbReference type="EnsemblMetazoa" id="MESCA009787-PA"/>
    </source>
</evidence>
<evidence type="ECO:0000313" key="13">
    <source>
        <dbReference type="Proteomes" id="UP000015102"/>
    </source>
</evidence>
<evidence type="ECO:0000256" key="6">
    <source>
        <dbReference type="ARBA" id="ARBA00022490"/>
    </source>
</evidence>
<dbReference type="EnsemblMetazoa" id="MESCA009787-RA">
    <property type="protein sequence ID" value="MESCA009787-PA"/>
    <property type="gene ID" value="MESCA009787"/>
</dbReference>
<comment type="subcellular location">
    <subcellularLocation>
        <location evidence="3">Cytoplasm</location>
        <location evidence="3">Cytoskeleton</location>
        <location evidence="3">Spindle</location>
    </subcellularLocation>
    <subcellularLocation>
        <location evidence="2">Nucleus</location>
    </subcellularLocation>
</comment>
<dbReference type="HOGENOM" id="CLU_140572_0_0_1"/>
<sequence>MTSTELFQGMKPTARPSSRVLKPPGGGHTSIFGDVEAEPNKPRPKYNQQNSSNLNQCMNTVDPNESVEKTRQELAQKATDQKNSEASEKKSEPVQVKEDNGNGMDSGKGRVPPGGFSSGGFW</sequence>